<dbReference type="Proteomes" id="UP001234581">
    <property type="component" value="Unassembled WGS sequence"/>
</dbReference>
<evidence type="ECO:0008006" key="4">
    <source>
        <dbReference type="Google" id="ProtNLM"/>
    </source>
</evidence>
<evidence type="ECO:0000256" key="1">
    <source>
        <dbReference type="SAM" id="SignalP"/>
    </source>
</evidence>
<feature type="chain" id="PRO_5042272599" description="Secreted protein" evidence="1">
    <location>
        <begin position="21"/>
        <end position="89"/>
    </location>
</feature>
<evidence type="ECO:0000313" key="2">
    <source>
        <dbReference type="EMBL" id="KAJ8651473.1"/>
    </source>
</evidence>
<dbReference type="GeneID" id="83220299"/>
<comment type="caution">
    <text evidence="2">The sequence shown here is derived from an EMBL/GenBank/DDBJ whole genome shotgun (WGS) entry which is preliminary data.</text>
</comment>
<feature type="signal peptide" evidence="1">
    <location>
        <begin position="1"/>
        <end position="20"/>
    </location>
</feature>
<gene>
    <name evidence="2" type="ORF">O0I10_012972</name>
</gene>
<dbReference type="RefSeq" id="XP_058336387.1">
    <property type="nucleotide sequence ID" value="XM_058492850.1"/>
</dbReference>
<sequence>MPSHSYVLLVAIFRPICLLASSSPRLPLRYHQVTGTILRNPLLGPNFSTALSAFLCPIPPEHAGKTLKQWISSRLFSDLAGVVQHKGVA</sequence>
<name>A0AAD7XSL8_9FUNG</name>
<accession>A0AAD7XSL8</accession>
<protein>
    <recommendedName>
        <fullName evidence="4">Secreted protein</fullName>
    </recommendedName>
</protein>
<reference evidence="2 3" key="1">
    <citation type="submission" date="2023-03" db="EMBL/GenBank/DDBJ databases">
        <title>Genome sequence of Lichtheimia ornata CBS 291.66.</title>
        <authorList>
            <person name="Mohabir J.T."/>
            <person name="Shea T.P."/>
            <person name="Kurbessoian T."/>
            <person name="Berby B."/>
            <person name="Fontaine J."/>
            <person name="Livny J."/>
            <person name="Gnirke A."/>
            <person name="Stajich J.E."/>
            <person name="Cuomo C.A."/>
        </authorList>
    </citation>
    <scope>NUCLEOTIDE SEQUENCE [LARGE SCALE GENOMIC DNA]</scope>
    <source>
        <strain evidence="2">CBS 291.66</strain>
    </source>
</reference>
<evidence type="ECO:0000313" key="3">
    <source>
        <dbReference type="Proteomes" id="UP001234581"/>
    </source>
</evidence>
<dbReference type="EMBL" id="JARTCD010000188">
    <property type="protein sequence ID" value="KAJ8651473.1"/>
    <property type="molecule type" value="Genomic_DNA"/>
</dbReference>
<proteinExistence type="predicted"/>
<dbReference type="AlphaFoldDB" id="A0AAD7XSL8"/>
<organism evidence="2 3">
    <name type="scientific">Lichtheimia ornata</name>
    <dbReference type="NCBI Taxonomy" id="688661"/>
    <lineage>
        <taxon>Eukaryota</taxon>
        <taxon>Fungi</taxon>
        <taxon>Fungi incertae sedis</taxon>
        <taxon>Mucoromycota</taxon>
        <taxon>Mucoromycotina</taxon>
        <taxon>Mucoromycetes</taxon>
        <taxon>Mucorales</taxon>
        <taxon>Lichtheimiaceae</taxon>
        <taxon>Lichtheimia</taxon>
    </lineage>
</organism>
<keyword evidence="1" id="KW-0732">Signal</keyword>
<keyword evidence="3" id="KW-1185">Reference proteome</keyword>